<evidence type="ECO:0000313" key="1">
    <source>
        <dbReference type="EMBL" id="EDS12119.1"/>
    </source>
</evidence>
<name>B0P873_9FIRM</name>
<dbReference type="InterPro" id="IPR010697">
    <property type="entry name" value="YspA"/>
</dbReference>
<dbReference type="Proteomes" id="UP000003803">
    <property type="component" value="Unassembled WGS sequence"/>
</dbReference>
<keyword evidence="2" id="KW-1185">Reference proteome</keyword>
<dbReference type="eggNOG" id="COG4474">
    <property type="taxonomic scope" value="Bacteria"/>
</dbReference>
<reference evidence="1" key="1">
    <citation type="submission" date="2007-11" db="EMBL/GenBank/DDBJ databases">
        <authorList>
            <person name="Fulton L."/>
            <person name="Clifton S."/>
            <person name="Fulton B."/>
            <person name="Xu J."/>
            <person name="Minx P."/>
            <person name="Pepin K.H."/>
            <person name="Johnson M."/>
            <person name="Thiruvilangam P."/>
            <person name="Bhonagiri V."/>
            <person name="Nash W.E."/>
            <person name="Mardis E.R."/>
            <person name="Wilson R.K."/>
        </authorList>
    </citation>
    <scope>NUCLEOTIDE SEQUENCE [LARGE SCALE GENOMIC DNA]</scope>
    <source>
        <strain evidence="1">DSM 17241</strain>
    </source>
</reference>
<evidence type="ECO:0008006" key="3">
    <source>
        <dbReference type="Google" id="ProtNLM"/>
    </source>
</evidence>
<reference evidence="1" key="2">
    <citation type="submission" date="2013-09" db="EMBL/GenBank/DDBJ databases">
        <title>Draft genome sequence of Anaerotruncus colihominis(DSM 17241).</title>
        <authorList>
            <person name="Sudarsanam P."/>
            <person name="Ley R."/>
            <person name="Guruge J."/>
            <person name="Turnbaugh P.J."/>
            <person name="Mahowald M."/>
            <person name="Liep D."/>
            <person name="Gordon J."/>
        </authorList>
    </citation>
    <scope>NUCLEOTIDE SEQUENCE</scope>
    <source>
        <strain evidence="1">DSM 17241</strain>
    </source>
</reference>
<dbReference type="SUPFAM" id="SSF102405">
    <property type="entry name" value="MCP/YpsA-like"/>
    <property type="match status" value="1"/>
</dbReference>
<dbReference type="PANTHER" id="PTHR38440">
    <property type="entry name" value="UPF0398 PROTEIN YPSA"/>
    <property type="match status" value="1"/>
</dbReference>
<dbReference type="AlphaFoldDB" id="B0P873"/>
<accession>B0P873</accession>
<comment type="caution">
    <text evidence="1">The sequence shown here is derived from an EMBL/GenBank/DDBJ whole genome shotgun (WGS) entry which is preliminary data.</text>
</comment>
<evidence type="ECO:0000313" key="2">
    <source>
        <dbReference type="Proteomes" id="UP000003803"/>
    </source>
</evidence>
<sequence length="212" mass="25225">MTWIIKRSWLIYLVHGKYNMQRSTPGKENYMNSFSCVITGHRPTRFKFKYNEKDKRCQRIKKCLQEQLIRLYHQGVRCFWVGGAMGVDMWAAELLLRMKEQQAYQDVELCLALPFEGYNADWDDWHRKRMDFIRRYAEKVLVLGEMPSSESYKKRNYYMVEQAGHMIAVYDNAHNMRSGTQQTVNYAKKKGLQIIYIHPDTAQVTAEDITKK</sequence>
<dbReference type="Gene3D" id="3.40.50.450">
    <property type="match status" value="1"/>
</dbReference>
<organism evidence="1 2">
    <name type="scientific">Anaerotruncus colihominis DSM 17241</name>
    <dbReference type="NCBI Taxonomy" id="445972"/>
    <lineage>
        <taxon>Bacteria</taxon>
        <taxon>Bacillati</taxon>
        <taxon>Bacillota</taxon>
        <taxon>Clostridia</taxon>
        <taxon>Eubacteriales</taxon>
        <taxon>Oscillospiraceae</taxon>
        <taxon>Anaerotruncus</taxon>
    </lineage>
</organism>
<proteinExistence type="predicted"/>
<dbReference type="HOGENOM" id="CLU_108363_1_0_9"/>
<gene>
    <name evidence="1" type="ORF">ANACOL_00962</name>
</gene>
<dbReference type="RefSeq" id="WP_006874361.1">
    <property type="nucleotide sequence ID" value="NZ_DS544177.1"/>
</dbReference>
<protein>
    <recommendedName>
        <fullName evidence="3">DUF1273 family protein</fullName>
    </recommendedName>
</protein>
<dbReference type="Pfam" id="PF06908">
    <property type="entry name" value="YpsA"/>
    <property type="match status" value="1"/>
</dbReference>
<dbReference type="PANTHER" id="PTHR38440:SF1">
    <property type="entry name" value="UPF0398 PROTEIN SPR0331"/>
    <property type="match status" value="1"/>
</dbReference>
<dbReference type="EMBL" id="ABGD02000007">
    <property type="protein sequence ID" value="EDS12119.1"/>
    <property type="molecule type" value="Genomic_DNA"/>
</dbReference>